<keyword evidence="3 5" id="KW-1133">Transmembrane helix</keyword>
<evidence type="ECO:0000313" key="7">
    <source>
        <dbReference type="Proteomes" id="UP000216498"/>
    </source>
</evidence>
<dbReference type="AlphaFoldDB" id="A0A265N7H2"/>
<keyword evidence="2 5" id="KW-0812">Transmembrane</keyword>
<feature type="transmembrane region" description="Helical" evidence="5">
    <location>
        <begin position="96"/>
        <end position="115"/>
    </location>
</feature>
<accession>A0A265N7H2</accession>
<dbReference type="EMBL" id="NPMS01000007">
    <property type="protein sequence ID" value="OZU87968.1"/>
    <property type="molecule type" value="Genomic_DNA"/>
</dbReference>
<feature type="transmembrane region" description="Helical" evidence="5">
    <location>
        <begin position="6"/>
        <end position="24"/>
    </location>
</feature>
<evidence type="ECO:0000256" key="4">
    <source>
        <dbReference type="ARBA" id="ARBA00023136"/>
    </source>
</evidence>
<organism evidence="6 7">
    <name type="scientific">Virgibacillus indicus</name>
    <dbReference type="NCBI Taxonomy" id="2024554"/>
    <lineage>
        <taxon>Bacteria</taxon>
        <taxon>Bacillati</taxon>
        <taxon>Bacillota</taxon>
        <taxon>Bacilli</taxon>
        <taxon>Bacillales</taxon>
        <taxon>Bacillaceae</taxon>
        <taxon>Virgibacillus</taxon>
    </lineage>
</organism>
<dbReference type="Proteomes" id="UP000216498">
    <property type="component" value="Unassembled WGS sequence"/>
</dbReference>
<comment type="subcellular location">
    <subcellularLocation>
        <location evidence="5">Cell membrane</location>
        <topology evidence="5">Multi-pass membrane protein</topology>
    </subcellularLocation>
</comment>
<keyword evidence="4 5" id="KW-0472">Membrane</keyword>
<evidence type="ECO:0000313" key="6">
    <source>
        <dbReference type="EMBL" id="OZU87968.1"/>
    </source>
</evidence>
<keyword evidence="7" id="KW-1185">Reference proteome</keyword>
<proteinExistence type="inferred from homology"/>
<feature type="transmembrane region" description="Helical" evidence="5">
    <location>
        <begin position="66"/>
        <end position="84"/>
    </location>
</feature>
<comment type="caution">
    <text evidence="6">The sequence shown here is derived from an EMBL/GenBank/DDBJ whole genome shotgun (WGS) entry which is preliminary data.</text>
</comment>
<evidence type="ECO:0000256" key="1">
    <source>
        <dbReference type="ARBA" id="ARBA00022475"/>
    </source>
</evidence>
<gene>
    <name evidence="6" type="ORF">CIL03_14800</name>
</gene>
<reference evidence="6 7" key="1">
    <citation type="submission" date="2017-08" db="EMBL/GenBank/DDBJ databases">
        <title>Virgibacillus indicus sp. nov. and Virgibacillus profoundi sp. nov, two moderately halophilic bacteria isolated from marine sediment by using the Microfluidic Streak Plate.</title>
        <authorList>
            <person name="Xu B."/>
            <person name="Hu B."/>
            <person name="Wang J."/>
            <person name="Zhu Y."/>
            <person name="Huang L."/>
            <person name="Du W."/>
            <person name="Huang Y."/>
        </authorList>
    </citation>
    <scope>NUCLEOTIDE SEQUENCE [LARGE SCALE GENOMIC DNA]</scope>
    <source>
        <strain evidence="6 7">IO3-P2-C2</strain>
    </source>
</reference>
<protein>
    <recommendedName>
        <fullName evidence="5">UPF0344 protein CIL03_14800</fullName>
    </recommendedName>
</protein>
<evidence type="ECO:0000256" key="5">
    <source>
        <dbReference type="HAMAP-Rule" id="MF_01536"/>
    </source>
</evidence>
<comment type="similarity">
    <text evidence="5">Belongs to the UPF0344 family.</text>
</comment>
<dbReference type="OrthoDB" id="2365314at2"/>
<dbReference type="HAMAP" id="MF_01536">
    <property type="entry name" value="UPF0344"/>
    <property type="match status" value="1"/>
</dbReference>
<keyword evidence="1 5" id="KW-1003">Cell membrane</keyword>
<dbReference type="RefSeq" id="WP_094886656.1">
    <property type="nucleotide sequence ID" value="NZ_NPMS01000007.1"/>
</dbReference>
<feature type="transmembrane region" description="Helical" evidence="5">
    <location>
        <begin position="36"/>
        <end position="54"/>
    </location>
</feature>
<name>A0A265N7H2_9BACI</name>
<sequence>MTHMHITGWALALILFIVALIMYNQGKGKPAKIVHMILRLDYLFILYSGGDLIANYFGGSSFLPEAIVKGIAGIWVIAAIEMILVKTSKGKPAKSFWIQFIIAFLITLILGFWRLPM</sequence>
<dbReference type="InterPro" id="IPR010899">
    <property type="entry name" value="UPF0344"/>
</dbReference>
<dbReference type="Pfam" id="PF07457">
    <property type="entry name" value="DUF1516"/>
    <property type="match status" value="1"/>
</dbReference>
<evidence type="ECO:0000256" key="2">
    <source>
        <dbReference type="ARBA" id="ARBA00022692"/>
    </source>
</evidence>
<evidence type="ECO:0000256" key="3">
    <source>
        <dbReference type="ARBA" id="ARBA00022989"/>
    </source>
</evidence>
<dbReference type="GO" id="GO:0005886">
    <property type="term" value="C:plasma membrane"/>
    <property type="evidence" value="ECO:0007669"/>
    <property type="project" value="UniProtKB-SubCell"/>
</dbReference>